<dbReference type="InterPro" id="IPR050466">
    <property type="entry name" value="Carboxylest/Gibb_receptor"/>
</dbReference>
<evidence type="ECO:0000313" key="4">
    <source>
        <dbReference type="Proteomes" id="UP000248764"/>
    </source>
</evidence>
<feature type="compositionally biased region" description="Basic residues" evidence="1">
    <location>
        <begin position="1"/>
        <end position="11"/>
    </location>
</feature>
<feature type="region of interest" description="Disordered" evidence="1">
    <location>
        <begin position="1"/>
        <end position="39"/>
    </location>
</feature>
<accession>A0A2W2CEI6</accession>
<evidence type="ECO:0000259" key="2">
    <source>
        <dbReference type="Pfam" id="PF07859"/>
    </source>
</evidence>
<dbReference type="GO" id="GO:0034338">
    <property type="term" value="F:short-chain carboxylesterase activity"/>
    <property type="evidence" value="ECO:0007669"/>
    <property type="project" value="TreeGrafter"/>
</dbReference>
<dbReference type="Pfam" id="PF07859">
    <property type="entry name" value="Abhydrolase_3"/>
    <property type="match status" value="1"/>
</dbReference>
<dbReference type="PANTHER" id="PTHR23024:SF24">
    <property type="entry name" value="ALPHA_BETA HYDROLASE FOLD-3 DOMAIN-CONTAINING PROTEIN"/>
    <property type="match status" value="1"/>
</dbReference>
<organism evidence="3 4">
    <name type="scientific">Jiangella anatolica</name>
    <dbReference type="NCBI Taxonomy" id="2670374"/>
    <lineage>
        <taxon>Bacteria</taxon>
        <taxon>Bacillati</taxon>
        <taxon>Actinomycetota</taxon>
        <taxon>Actinomycetes</taxon>
        <taxon>Jiangellales</taxon>
        <taxon>Jiangellaceae</taxon>
        <taxon>Jiangella</taxon>
    </lineage>
</organism>
<proteinExistence type="predicted"/>
<dbReference type="EMBL" id="POTW01000001">
    <property type="protein sequence ID" value="PZF86659.1"/>
    <property type="molecule type" value="Genomic_DNA"/>
</dbReference>
<sequence>MGPRLRARRAHQPPDRDRLPVRAATAGPGAVGRGDQGVTSSTEVAVAERAVPGPHGAVRVRVYTPPGDPAALLVWLHGGGFAGGDLDIPEAHVVAGELAARTPAVVVSVGYRLARDGVRYPVPVDDAAAAWRWAAAGGVPAAGPRAIGGASAGAAIALTVALRQRGTAAAPDRLLLAYPFAHFPVPALDAAMANVMRALPPELRFDHERIAHMVRTYVGRVSNLPAEALPGAANLTGLPPAAVVLSELDDLRPSGELLVEQLRESGVEASVQLEKGMPHGHLNSGPPRPGAGASLDFFAAALRPSGLDGVLGRAG</sequence>
<dbReference type="PANTHER" id="PTHR23024">
    <property type="entry name" value="ARYLACETAMIDE DEACETYLASE"/>
    <property type="match status" value="1"/>
</dbReference>
<dbReference type="Gene3D" id="3.40.50.1820">
    <property type="entry name" value="alpha/beta hydrolase"/>
    <property type="match status" value="1"/>
</dbReference>
<name>A0A2W2CEI6_9ACTN</name>
<protein>
    <submittedName>
        <fullName evidence="3">Acetyl esterase</fullName>
    </submittedName>
</protein>
<dbReference type="InterPro" id="IPR029058">
    <property type="entry name" value="AB_hydrolase_fold"/>
</dbReference>
<dbReference type="InterPro" id="IPR013094">
    <property type="entry name" value="AB_hydrolase_3"/>
</dbReference>
<evidence type="ECO:0000256" key="1">
    <source>
        <dbReference type="SAM" id="MobiDB-lite"/>
    </source>
</evidence>
<keyword evidence="4" id="KW-1185">Reference proteome</keyword>
<feature type="domain" description="Alpha/beta hydrolase fold-3" evidence="2">
    <location>
        <begin position="73"/>
        <end position="281"/>
    </location>
</feature>
<gene>
    <name evidence="3" type="ORF">C1I92_00330</name>
</gene>
<dbReference type="SUPFAM" id="SSF53474">
    <property type="entry name" value="alpha/beta-Hydrolases"/>
    <property type="match status" value="1"/>
</dbReference>
<evidence type="ECO:0000313" key="3">
    <source>
        <dbReference type="EMBL" id="PZF86659.1"/>
    </source>
</evidence>
<dbReference type="Proteomes" id="UP000248764">
    <property type="component" value="Unassembled WGS sequence"/>
</dbReference>
<dbReference type="AlphaFoldDB" id="A0A2W2CEI6"/>
<reference evidence="3 4" key="1">
    <citation type="submission" date="2018-01" db="EMBL/GenBank/DDBJ databases">
        <title>Draft genome sequence of Jiangella sp. GTF31.</title>
        <authorList>
            <person name="Sahin N."/>
            <person name="Ay H."/>
            <person name="Saygin H."/>
        </authorList>
    </citation>
    <scope>NUCLEOTIDE SEQUENCE [LARGE SCALE GENOMIC DNA]</scope>
    <source>
        <strain evidence="3 4">GTF31</strain>
    </source>
</reference>
<comment type="caution">
    <text evidence="3">The sequence shown here is derived from an EMBL/GenBank/DDBJ whole genome shotgun (WGS) entry which is preliminary data.</text>
</comment>